<dbReference type="RefSeq" id="WP_093918608.1">
    <property type="nucleotide sequence ID" value="NZ_FONW01000001.1"/>
</dbReference>
<dbReference type="EMBL" id="FONW01000001">
    <property type="protein sequence ID" value="SFE74698.1"/>
    <property type="molecule type" value="Genomic_DNA"/>
</dbReference>
<dbReference type="STRING" id="655355.SAMN05216283_101911"/>
<evidence type="ECO:0000313" key="1">
    <source>
        <dbReference type="EMBL" id="SFE74698.1"/>
    </source>
</evidence>
<dbReference type="AlphaFoldDB" id="A0A1I2D2E6"/>
<accession>A0A1I2D2E6</accession>
<name>A0A1I2D2E6_9BACT</name>
<dbReference type="Gene3D" id="2.60.120.370">
    <property type="entry name" value="YhcH/YjgK/YiaL"/>
    <property type="match status" value="1"/>
</dbReference>
<organism evidence="1 2">
    <name type="scientific">Sunxiuqinia elliptica</name>
    <dbReference type="NCBI Taxonomy" id="655355"/>
    <lineage>
        <taxon>Bacteria</taxon>
        <taxon>Pseudomonadati</taxon>
        <taxon>Bacteroidota</taxon>
        <taxon>Bacteroidia</taxon>
        <taxon>Marinilabiliales</taxon>
        <taxon>Prolixibacteraceae</taxon>
        <taxon>Sunxiuqinia</taxon>
    </lineage>
</organism>
<dbReference type="Proteomes" id="UP000198964">
    <property type="component" value="Unassembled WGS sequence"/>
</dbReference>
<reference evidence="1 2" key="1">
    <citation type="submission" date="2016-10" db="EMBL/GenBank/DDBJ databases">
        <authorList>
            <person name="de Groot N.N."/>
        </authorList>
    </citation>
    <scope>NUCLEOTIDE SEQUENCE [LARGE SCALE GENOMIC DNA]</scope>
    <source>
        <strain evidence="1 2">CGMCC 1.9156</strain>
    </source>
</reference>
<protein>
    <submittedName>
        <fullName evidence="1">YhcH/YjgK/YiaL family protein</fullName>
    </submittedName>
</protein>
<dbReference type="Pfam" id="PF04074">
    <property type="entry name" value="DUF386"/>
    <property type="match status" value="1"/>
</dbReference>
<dbReference type="InterPro" id="IPR004375">
    <property type="entry name" value="NanQ/TabA/YiaL"/>
</dbReference>
<sequence length="174" mass="20250">MGIAQQWFHSQEFNEQLNVQPHPSINIDQFYAHVHRFPEWWQSVFEFLKSDFSSLKPGRYPLVGDQVFAMISTYETRTKSASKWEAHRQFIDLQLVLVGSEMMGLLPLNKAVKPEEYDEAKDLQFFEEQPGEYFQAAPNYFFVFFPEDVHRPGLQVEGATSVKKLVIKLAVSND</sequence>
<dbReference type="SUPFAM" id="SSF51197">
    <property type="entry name" value="Clavaminate synthase-like"/>
    <property type="match status" value="1"/>
</dbReference>
<dbReference type="PANTHER" id="PTHR34986:SF1">
    <property type="entry name" value="PROTEIN YIAL"/>
    <property type="match status" value="1"/>
</dbReference>
<evidence type="ECO:0000313" key="2">
    <source>
        <dbReference type="Proteomes" id="UP000198964"/>
    </source>
</evidence>
<dbReference type="GO" id="GO:0005829">
    <property type="term" value="C:cytosol"/>
    <property type="evidence" value="ECO:0007669"/>
    <property type="project" value="TreeGrafter"/>
</dbReference>
<dbReference type="InterPro" id="IPR037012">
    <property type="entry name" value="NanQ/TabA/YiaL_sf"/>
</dbReference>
<keyword evidence="2" id="KW-1185">Reference proteome</keyword>
<proteinExistence type="predicted"/>
<gene>
    <name evidence="1" type="ORF">SAMN05216283_101911</name>
</gene>
<dbReference type="PANTHER" id="PTHR34986">
    <property type="entry name" value="EVOLVED BETA-GALACTOSIDASE SUBUNIT BETA"/>
    <property type="match status" value="1"/>
</dbReference>
<dbReference type="NCBIfam" id="TIGR00022">
    <property type="entry name" value="YhcH/YjgK/YiaL family protein"/>
    <property type="match status" value="1"/>
</dbReference>